<evidence type="ECO:0000256" key="2">
    <source>
        <dbReference type="ARBA" id="ARBA00022448"/>
    </source>
</evidence>
<dbReference type="GO" id="GO:0016301">
    <property type="term" value="F:kinase activity"/>
    <property type="evidence" value="ECO:0007669"/>
    <property type="project" value="UniProtKB-KW"/>
</dbReference>
<dbReference type="PROSITE" id="PS51101">
    <property type="entry name" value="PTS_EIIB_TYPE_4"/>
    <property type="match status" value="1"/>
</dbReference>
<evidence type="ECO:0000256" key="7">
    <source>
        <dbReference type="ARBA" id="ARBA00022777"/>
    </source>
</evidence>
<evidence type="ECO:0000256" key="1">
    <source>
        <dbReference type="ARBA" id="ARBA00004496"/>
    </source>
</evidence>
<keyword evidence="2" id="KW-0813">Transport</keyword>
<keyword evidence="4" id="KW-0762">Sugar transport</keyword>
<dbReference type="Gene3D" id="3.40.35.10">
    <property type="entry name" value="Phosphotransferase system, sorbose subfamily IIB component"/>
    <property type="match status" value="1"/>
</dbReference>
<dbReference type="GO" id="GO:0009401">
    <property type="term" value="P:phosphoenolpyruvate-dependent sugar phosphotransferase system"/>
    <property type="evidence" value="ECO:0007669"/>
    <property type="project" value="UniProtKB-KW"/>
</dbReference>
<name>A0A417Z6S7_9LACO</name>
<dbReference type="GO" id="GO:0005737">
    <property type="term" value="C:cytoplasm"/>
    <property type="evidence" value="ECO:0007669"/>
    <property type="project" value="UniProtKB-SubCell"/>
</dbReference>
<keyword evidence="6" id="KW-0598">Phosphotransferase system</keyword>
<comment type="subcellular location">
    <subcellularLocation>
        <location evidence="1">Cytoplasm</location>
    </subcellularLocation>
</comment>
<organism evidence="9 10">
    <name type="scientific">Bombilactobacillus bombi</name>
    <dbReference type="NCBI Taxonomy" id="1303590"/>
    <lineage>
        <taxon>Bacteria</taxon>
        <taxon>Bacillati</taxon>
        <taxon>Bacillota</taxon>
        <taxon>Bacilli</taxon>
        <taxon>Lactobacillales</taxon>
        <taxon>Lactobacillaceae</taxon>
        <taxon>Bombilactobacillus</taxon>
    </lineage>
</organism>
<evidence type="ECO:0000313" key="10">
    <source>
        <dbReference type="Proteomes" id="UP000284822"/>
    </source>
</evidence>
<dbReference type="Proteomes" id="UP000284822">
    <property type="component" value="Unassembled WGS sequence"/>
</dbReference>
<dbReference type="InterPro" id="IPR004720">
    <property type="entry name" value="PTS_IIB_sorbose-sp"/>
</dbReference>
<dbReference type="GO" id="GO:0008982">
    <property type="term" value="F:protein-N(PI)-phosphohistidine-sugar phosphotransferase activity"/>
    <property type="evidence" value="ECO:0007669"/>
    <property type="project" value="InterPro"/>
</dbReference>
<dbReference type="EMBL" id="QOCS01000013">
    <property type="protein sequence ID" value="RHW46307.1"/>
    <property type="molecule type" value="Genomic_DNA"/>
</dbReference>
<keyword evidence="3" id="KW-0963">Cytoplasm</keyword>
<protein>
    <submittedName>
        <fullName evidence="9">PTS mannose/fructose/sorbose transporter subunit IIB</fullName>
    </submittedName>
</protein>
<accession>A0A417Z6S7</accession>
<dbReference type="AlphaFoldDB" id="A0A417Z6S7"/>
<reference evidence="9 10" key="1">
    <citation type="submission" date="2018-07" db="EMBL/GenBank/DDBJ databases">
        <title>Genome sequences of six Lactobacillus spp. isolated from bumble bee guts.</title>
        <authorList>
            <person name="Motta E.V.S."/>
            <person name="Moran N.A."/>
        </authorList>
    </citation>
    <scope>NUCLEOTIDE SEQUENCE [LARGE SCALE GENOMIC DNA]</scope>
    <source>
        <strain evidence="9 10">LV-8.1</strain>
    </source>
</reference>
<keyword evidence="7" id="KW-0418">Kinase</keyword>
<dbReference type="SUPFAM" id="SSF52728">
    <property type="entry name" value="PTS IIb component"/>
    <property type="match status" value="1"/>
</dbReference>
<dbReference type="Pfam" id="PF03830">
    <property type="entry name" value="PTSIIB_sorb"/>
    <property type="match status" value="1"/>
</dbReference>
<evidence type="ECO:0000256" key="3">
    <source>
        <dbReference type="ARBA" id="ARBA00022490"/>
    </source>
</evidence>
<evidence type="ECO:0000256" key="6">
    <source>
        <dbReference type="ARBA" id="ARBA00022683"/>
    </source>
</evidence>
<evidence type="ECO:0000313" key="9">
    <source>
        <dbReference type="EMBL" id="RHW46307.1"/>
    </source>
</evidence>
<dbReference type="InterPro" id="IPR036667">
    <property type="entry name" value="PTS_IIB_sorbose-sp_sf"/>
</dbReference>
<gene>
    <name evidence="9" type="ORF">DS832_05985</name>
</gene>
<comment type="caution">
    <text evidence="9">The sequence shown here is derived from an EMBL/GenBank/DDBJ whole genome shotgun (WGS) entry which is preliminary data.</text>
</comment>
<dbReference type="RefSeq" id="WP_118910787.1">
    <property type="nucleotide sequence ID" value="NZ_QOCS01000013.1"/>
</dbReference>
<feature type="domain" description="PTS EIIB type-4" evidence="8">
    <location>
        <begin position="1"/>
        <end position="154"/>
    </location>
</feature>
<evidence type="ECO:0000259" key="8">
    <source>
        <dbReference type="PROSITE" id="PS51101"/>
    </source>
</evidence>
<sequence length="154" mass="17529">MIKIVRVDHRLLHGQVIFSWIKQYDINHIIIGDNMIQNDPIASIALKMAKPEDVKMDIVKISDVQNVVSKNSKDKIMILVKGPEQAKELINIIPEIKEINYGGIAKKANSKQYGQAVFLTPEELKQTKDIINHKVKVFIQQVPFSPVEKANFND</sequence>
<evidence type="ECO:0000256" key="4">
    <source>
        <dbReference type="ARBA" id="ARBA00022597"/>
    </source>
</evidence>
<evidence type="ECO:0000256" key="5">
    <source>
        <dbReference type="ARBA" id="ARBA00022679"/>
    </source>
</evidence>
<proteinExistence type="predicted"/>
<keyword evidence="5" id="KW-0808">Transferase</keyword>